<evidence type="ECO:0000256" key="1">
    <source>
        <dbReference type="SAM" id="SignalP"/>
    </source>
</evidence>
<keyword evidence="3" id="KW-1185">Reference proteome</keyword>
<protein>
    <submittedName>
        <fullName evidence="2">Uncharacterized protein</fullName>
    </submittedName>
</protein>
<feature type="chain" id="PRO_5045097643" evidence="1">
    <location>
        <begin position="17"/>
        <end position="161"/>
    </location>
</feature>
<evidence type="ECO:0000313" key="2">
    <source>
        <dbReference type="EMBL" id="MED6109227.1"/>
    </source>
</evidence>
<accession>A0ABU6QCF2</accession>
<sequence>MFLCLSVVVLFQSLYPLPPLPTKIPGFLFTNEKKRIYEAMMMRSRNLRKLLNTYIQAVATTAAIFMKSLLALGDAATQGIAHVESQPQYSVEDELEGGARAISSIEEVMNLTNMSSVKHVMLDNELIFTLQPHMKMLLFCFFNNLTHSRKLAAGSWPRLCL</sequence>
<dbReference type="Proteomes" id="UP001341840">
    <property type="component" value="Unassembled WGS sequence"/>
</dbReference>
<organism evidence="2 3">
    <name type="scientific">Stylosanthes scabra</name>
    <dbReference type="NCBI Taxonomy" id="79078"/>
    <lineage>
        <taxon>Eukaryota</taxon>
        <taxon>Viridiplantae</taxon>
        <taxon>Streptophyta</taxon>
        <taxon>Embryophyta</taxon>
        <taxon>Tracheophyta</taxon>
        <taxon>Spermatophyta</taxon>
        <taxon>Magnoliopsida</taxon>
        <taxon>eudicotyledons</taxon>
        <taxon>Gunneridae</taxon>
        <taxon>Pentapetalae</taxon>
        <taxon>rosids</taxon>
        <taxon>fabids</taxon>
        <taxon>Fabales</taxon>
        <taxon>Fabaceae</taxon>
        <taxon>Papilionoideae</taxon>
        <taxon>50 kb inversion clade</taxon>
        <taxon>dalbergioids sensu lato</taxon>
        <taxon>Dalbergieae</taxon>
        <taxon>Pterocarpus clade</taxon>
        <taxon>Stylosanthes</taxon>
    </lineage>
</organism>
<feature type="signal peptide" evidence="1">
    <location>
        <begin position="1"/>
        <end position="16"/>
    </location>
</feature>
<name>A0ABU6QCF2_9FABA</name>
<comment type="caution">
    <text evidence="2">The sequence shown here is derived from an EMBL/GenBank/DDBJ whole genome shotgun (WGS) entry which is preliminary data.</text>
</comment>
<keyword evidence="1" id="KW-0732">Signal</keyword>
<proteinExistence type="predicted"/>
<gene>
    <name evidence="2" type="ORF">PIB30_031543</name>
</gene>
<reference evidence="2 3" key="1">
    <citation type="journal article" date="2023" name="Plants (Basel)">
        <title>Bridging the Gap: Combining Genomics and Transcriptomics Approaches to Understand Stylosanthes scabra, an Orphan Legume from the Brazilian Caatinga.</title>
        <authorList>
            <person name="Ferreira-Neto J.R.C."/>
            <person name="da Silva M.D."/>
            <person name="Binneck E."/>
            <person name="de Melo N.F."/>
            <person name="da Silva R.H."/>
            <person name="de Melo A.L.T.M."/>
            <person name="Pandolfi V."/>
            <person name="Bustamante F.O."/>
            <person name="Brasileiro-Vidal A.C."/>
            <person name="Benko-Iseppon A.M."/>
        </authorList>
    </citation>
    <scope>NUCLEOTIDE SEQUENCE [LARGE SCALE GENOMIC DNA]</scope>
    <source>
        <tissue evidence="2">Leaves</tissue>
    </source>
</reference>
<evidence type="ECO:0000313" key="3">
    <source>
        <dbReference type="Proteomes" id="UP001341840"/>
    </source>
</evidence>
<dbReference type="EMBL" id="JASCZI010000136">
    <property type="protein sequence ID" value="MED6109227.1"/>
    <property type="molecule type" value="Genomic_DNA"/>
</dbReference>